<protein>
    <submittedName>
        <fullName evidence="2">Glycosyltransferase family 4 protein</fullName>
    </submittedName>
</protein>
<keyword evidence="3" id="KW-1185">Reference proteome</keyword>
<dbReference type="SUPFAM" id="SSF53756">
    <property type="entry name" value="UDP-Glycosyltransferase/glycogen phosphorylase"/>
    <property type="match status" value="1"/>
</dbReference>
<accession>A0ABY7RVW1</accession>
<dbReference type="EMBL" id="CP116221">
    <property type="protein sequence ID" value="WCO01128.1"/>
    <property type="molecule type" value="Genomic_DNA"/>
</dbReference>
<sequence length="388" mass="44504">MVKKKPKILFIGPTPPPYSGPELSMQQFLESQMLNEAFEIKFLKTNFRNDNTKKGKLDLSMLTNFFIFFSKLLKLLITNRFKCVYYPITPTQIGWIGRDVWTILLGKLFGAKVIIHLRGSHFKLNFQQFNTIIKRLVGFSLKRVDCAIVQAKYLNDQFLPYINASKVSVLYQAMDINQYSNDYEVEVEKGKILVMGHMTKAKGFTDILKIIPDLCDEFPYIKFYFAGNIRKGERGVFYNQYTGEKIDYEDPFEAENKILNSAYNQNYENLGIISGEDKMKHLQSTDMFLTASYSEGFSRSLLEAMAIGKPVVFTPVGAHREVFEDGIHGYSFIPGDLEGLKKALRTMLEDANKRLVLGQTNRNYVVSDFSIQKIAKDFKTIISNTLEA</sequence>
<dbReference type="Proteomes" id="UP001202717">
    <property type="component" value="Chromosome"/>
</dbReference>
<evidence type="ECO:0000313" key="3">
    <source>
        <dbReference type="Proteomes" id="UP001202717"/>
    </source>
</evidence>
<name>A0ABY7RVW1_9FLAO</name>
<organism evidence="2 3">
    <name type="scientific">Psychroserpens ponticola</name>
    <dbReference type="NCBI Taxonomy" id="2932268"/>
    <lineage>
        <taxon>Bacteria</taxon>
        <taxon>Pseudomonadati</taxon>
        <taxon>Bacteroidota</taxon>
        <taxon>Flavobacteriia</taxon>
        <taxon>Flavobacteriales</taxon>
        <taxon>Flavobacteriaceae</taxon>
        <taxon>Psychroserpens</taxon>
    </lineage>
</organism>
<proteinExistence type="predicted"/>
<dbReference type="PANTHER" id="PTHR45947">
    <property type="entry name" value="SULFOQUINOVOSYL TRANSFERASE SQD2"/>
    <property type="match status" value="1"/>
</dbReference>
<evidence type="ECO:0000313" key="2">
    <source>
        <dbReference type="EMBL" id="WCO01128.1"/>
    </source>
</evidence>
<dbReference type="InterPro" id="IPR050194">
    <property type="entry name" value="Glycosyltransferase_grp1"/>
</dbReference>
<dbReference type="RefSeq" id="WP_249996873.1">
    <property type="nucleotide sequence ID" value="NZ_CP116221.1"/>
</dbReference>
<gene>
    <name evidence="2" type="ORF">MUN68_013775</name>
</gene>
<feature type="domain" description="Glycosyl transferase family 1" evidence="1">
    <location>
        <begin position="179"/>
        <end position="363"/>
    </location>
</feature>
<evidence type="ECO:0000259" key="1">
    <source>
        <dbReference type="Pfam" id="PF00534"/>
    </source>
</evidence>
<reference evidence="2 3" key="1">
    <citation type="submission" date="2023-01" db="EMBL/GenBank/DDBJ databases">
        <title>Psychroserpens ponticola sp. nov., isolated from seawater.</title>
        <authorList>
            <person name="Kristyanto S."/>
            <person name="Jung J."/>
            <person name="Kim J.M."/>
            <person name="Jeon C.O."/>
        </authorList>
    </citation>
    <scope>NUCLEOTIDE SEQUENCE [LARGE SCALE GENOMIC DNA]</scope>
    <source>
        <strain evidence="2 3">MSW6</strain>
    </source>
</reference>
<dbReference type="Gene3D" id="3.40.50.2000">
    <property type="entry name" value="Glycogen Phosphorylase B"/>
    <property type="match status" value="2"/>
</dbReference>
<dbReference type="CDD" id="cd03801">
    <property type="entry name" value="GT4_PimA-like"/>
    <property type="match status" value="1"/>
</dbReference>
<dbReference type="InterPro" id="IPR001296">
    <property type="entry name" value="Glyco_trans_1"/>
</dbReference>
<dbReference type="PANTHER" id="PTHR45947:SF3">
    <property type="entry name" value="SULFOQUINOVOSYL TRANSFERASE SQD2"/>
    <property type="match status" value="1"/>
</dbReference>
<dbReference type="Pfam" id="PF00534">
    <property type="entry name" value="Glycos_transf_1"/>
    <property type="match status" value="1"/>
</dbReference>